<keyword evidence="12" id="KW-0472">Membrane</keyword>
<dbReference type="CDD" id="cd00086">
    <property type="entry name" value="homeodomain"/>
    <property type="match status" value="1"/>
</dbReference>
<feature type="domain" description="Homeobox" evidence="13">
    <location>
        <begin position="375"/>
        <end position="438"/>
    </location>
</feature>
<keyword evidence="8" id="KW-0804">Transcription</keyword>
<comment type="similarity">
    <text evidence="2">Belongs to the TALE/PBX homeobox family.</text>
</comment>
<dbReference type="GO" id="GO:0016706">
    <property type="term" value="F:2-oxoglutarate-dependent dioxygenase activity"/>
    <property type="evidence" value="ECO:0007669"/>
    <property type="project" value="InterPro"/>
</dbReference>
<feature type="domain" description="PBC" evidence="15">
    <location>
        <begin position="234"/>
        <end position="376"/>
    </location>
</feature>
<dbReference type="SUPFAM" id="SSF56672">
    <property type="entry name" value="DNA/RNA polymerases"/>
    <property type="match status" value="2"/>
</dbReference>
<dbReference type="InterPro" id="IPR043502">
    <property type="entry name" value="DNA/RNA_pol_sf"/>
</dbReference>
<evidence type="ECO:0000256" key="6">
    <source>
        <dbReference type="ARBA" id="ARBA00023125"/>
    </source>
</evidence>
<feature type="domain" description="Reverse transcriptase" evidence="14">
    <location>
        <begin position="926"/>
        <end position="1192"/>
    </location>
</feature>
<dbReference type="EC" id="3.1.26.4" evidence="4"/>
<dbReference type="Gene3D" id="1.10.10.60">
    <property type="entry name" value="Homeodomain-like"/>
    <property type="match status" value="1"/>
</dbReference>
<evidence type="ECO:0000256" key="10">
    <source>
        <dbReference type="PROSITE-ProRule" id="PRU00108"/>
    </source>
</evidence>
<feature type="compositionally biased region" description="Low complexity" evidence="11">
    <location>
        <begin position="272"/>
        <end position="283"/>
    </location>
</feature>
<dbReference type="PANTHER" id="PTHR47510:SF3">
    <property type="entry name" value="ENDO_EXONUCLEASE_PHOSPHATASE DOMAIN-CONTAINING PROTEIN"/>
    <property type="match status" value="1"/>
</dbReference>
<feature type="region of interest" description="Disordered" evidence="11">
    <location>
        <begin position="847"/>
        <end position="880"/>
    </location>
</feature>
<feature type="domain" description="Reverse transcriptase" evidence="14">
    <location>
        <begin position="1"/>
        <end position="217"/>
    </location>
</feature>
<keyword evidence="7 10" id="KW-0371">Homeobox</keyword>
<proteinExistence type="inferred from homology"/>
<comment type="subcellular location">
    <subcellularLocation>
        <location evidence="1 10">Nucleus</location>
    </subcellularLocation>
</comment>
<keyword evidence="9 10" id="KW-0539">Nucleus</keyword>
<evidence type="ECO:0000256" key="8">
    <source>
        <dbReference type="ARBA" id="ARBA00023163"/>
    </source>
</evidence>
<dbReference type="FunFam" id="1.10.10.60:FF:000008">
    <property type="entry name" value="Pre-B-cell leukemia transcription factor 1"/>
    <property type="match status" value="1"/>
</dbReference>
<dbReference type="CDD" id="cd01650">
    <property type="entry name" value="RT_nLTR_like"/>
    <property type="match status" value="1"/>
</dbReference>
<evidence type="ECO:0000313" key="16">
    <source>
        <dbReference type="EMBL" id="KAK3539501.1"/>
    </source>
</evidence>
<sequence>MGGGGGGEVLVWGLAHAFHCCCIQAEWSLVHWAWAEKHTELRLWECSFHAANLPGTDLEKAYDRVPREELWYCMRKSGVAEKYVRVVQDMYERSRTVVRCAVGQTEEFNVEVGLHQGSALSPFLFAIVMDQLSEEVRQESPWTMMFADDIVICSESREQVEENLERWRFALERRGMKVSRSKTEYMCVNEREGSGTVRLQGEEVKKVQEFKYLGSTVQSNGECGKEVKKRVQAGLSIRGAQEEDPPDPQLMRLDNMLLAEGVAGPEKGGGSASVTAAATASGSPTDNSIEHSDYRAKLSQIRQIYHTELEKYEQACNEFTTHVMNLLREQSRTRPISPKEIERMVSIIHRKFSSIQMQLKQSTCEAVMILRSRFLDARRKRRNFSKQATEILNEYFYSHLSNPYPSEEAKEELAKKCSITVSQVSNWFGNKRIRYKKNIGKFQEEANLYAAKTAVNAAHAVAAAVQNSQTNSPTTPNSGSSGSFNLPNSGDMFMSMQNPNGDSYQGAQVGANVQSQVDTLRHVINQTAGYSEDLGGNSMYSPHGLESNSLWGIAIAFIINCKPFYSPREFSSFILVGVYIPPQGNVREAQRALADEIQSVERTNPDALVIVLGDFNKGNLSHELPKYKQFIKCPTREGNVLDHCYTTISGAYRAVPRAALGQSDHIMVHLIPAYRQKLKLCKPVVRTSKKWTSEAVGELQGCLDCTDWDVFRSTTNSLDEYTDTVSSYIYFCEDSIIPTCTRVSYNNDKPWFTAKLRRLRSEKEAAFRSGDRGKYKEAKYRFSEEVRKAKTEHGERMQQQFQTNDSASVWKGLKAITNYKPRAPHSVNDLRLANSLNEYYCRFERQWNSPDPPQSSPHQLSPTQLHTSATPHPPPLTPLTIKEEEVNRLFKRLNTRKATGPDSVSPSLLKHCANQLSPVFTDIFNTSLETCHMPACFKTSAIVPVPKKTKITGLNDYRPVALTSVVMKSFERLVLSYLKDITDPLLDPLQFAYRANRSVDDAVNMALHFILQHLDSPGSYARILFVDFSSAFNTIIPALLRDKLFQLNVPDSMCSWITDFLTDRRQFVRLGTHVSDLQHISTGSPQGCVLSPLLFSLYTNGCTSGHQSVKLLKFADDTTLIGLISDGNESAYRGEIDRLVSWCSTNNLELNSLKTVEMTVDFRKDPAPRPPVILCDSPVSSAESFCFLGTTITKELKWAQNISSLTKKAQQRMYFLRQLKKFLLPVKMLVNFYTAIIESVLTSSITVWFAAATARDKAKLQRVIHSAEKVIGCSLPSLQELYVSRSRRRAAKIAADSSHPGNELFRSLPSGKRLRSIKTRTSRHKNSFFPTAVSLLNSAPLTPR</sequence>
<evidence type="ECO:0000256" key="11">
    <source>
        <dbReference type="SAM" id="MobiDB-lite"/>
    </source>
</evidence>
<dbReference type="PANTHER" id="PTHR47510">
    <property type="entry name" value="REVERSE TRANSCRIPTASE DOMAIN-CONTAINING PROTEIN"/>
    <property type="match status" value="1"/>
</dbReference>
<dbReference type="Pfam" id="PF05920">
    <property type="entry name" value="Homeobox_KN"/>
    <property type="match status" value="1"/>
</dbReference>
<comment type="similarity">
    <text evidence="3">Belongs to the beta type-B retroviral polymerase family. HERV class-II K(HML-2) pol subfamily.</text>
</comment>
<dbReference type="GO" id="GO:0008168">
    <property type="term" value="F:methyltransferase activity"/>
    <property type="evidence" value="ECO:0007669"/>
    <property type="project" value="InterPro"/>
</dbReference>
<dbReference type="Pfam" id="PF00078">
    <property type="entry name" value="RVT_1"/>
    <property type="match status" value="2"/>
</dbReference>
<keyword evidence="12" id="KW-1133">Transmembrane helix</keyword>
<dbReference type="PROSITE" id="PS50878">
    <property type="entry name" value="RT_POL"/>
    <property type="match status" value="2"/>
</dbReference>
<dbReference type="InterPro" id="IPR009057">
    <property type="entry name" value="Homeodomain-like_sf"/>
</dbReference>
<dbReference type="InterPro" id="IPR015095">
    <property type="entry name" value="AlkB_hom8_N"/>
</dbReference>
<dbReference type="Gene3D" id="3.30.70.270">
    <property type="match status" value="1"/>
</dbReference>
<keyword evidence="12" id="KW-0812">Transmembrane</keyword>
<evidence type="ECO:0000259" key="15">
    <source>
        <dbReference type="PROSITE" id="PS51978"/>
    </source>
</evidence>
<accession>A0AAE0R1B2</accession>
<dbReference type="SUPFAM" id="SSF56219">
    <property type="entry name" value="DNase I-like"/>
    <property type="match status" value="1"/>
</dbReference>
<dbReference type="GO" id="GO:0000981">
    <property type="term" value="F:DNA-binding transcription factor activity, RNA polymerase II-specific"/>
    <property type="evidence" value="ECO:0007669"/>
    <property type="project" value="InterPro"/>
</dbReference>
<evidence type="ECO:0000256" key="12">
    <source>
        <dbReference type="SAM" id="Phobius"/>
    </source>
</evidence>
<dbReference type="PROSITE" id="PS51978">
    <property type="entry name" value="PBC"/>
    <property type="match status" value="1"/>
</dbReference>
<evidence type="ECO:0000256" key="3">
    <source>
        <dbReference type="ARBA" id="ARBA00010879"/>
    </source>
</evidence>
<dbReference type="Pfam" id="PF03792">
    <property type="entry name" value="PBC"/>
    <property type="match status" value="1"/>
</dbReference>
<dbReference type="SUPFAM" id="SSF46689">
    <property type="entry name" value="Homeodomain-like"/>
    <property type="match status" value="1"/>
</dbReference>
<evidence type="ECO:0000259" key="13">
    <source>
        <dbReference type="PROSITE" id="PS50071"/>
    </source>
</evidence>
<dbReference type="GO" id="GO:0004523">
    <property type="term" value="F:RNA-DNA hybrid ribonuclease activity"/>
    <property type="evidence" value="ECO:0007669"/>
    <property type="project" value="UniProtKB-EC"/>
</dbReference>
<dbReference type="EMBL" id="JAUCMX010000007">
    <property type="protein sequence ID" value="KAK3539501.1"/>
    <property type="molecule type" value="Genomic_DNA"/>
</dbReference>
<feature type="region of interest" description="Disordered" evidence="11">
    <location>
        <begin position="261"/>
        <end position="291"/>
    </location>
</feature>
<dbReference type="PROSITE" id="PS00027">
    <property type="entry name" value="HOMEOBOX_1"/>
    <property type="match status" value="1"/>
</dbReference>
<dbReference type="SMART" id="SM00389">
    <property type="entry name" value="HOX"/>
    <property type="match status" value="1"/>
</dbReference>
<keyword evidence="5" id="KW-0805">Transcription regulation</keyword>
<dbReference type="GO" id="GO:0005634">
    <property type="term" value="C:nucleus"/>
    <property type="evidence" value="ECO:0007669"/>
    <property type="project" value="UniProtKB-SubCell"/>
</dbReference>
<feature type="transmembrane region" description="Helical" evidence="12">
    <location>
        <begin position="1232"/>
        <end position="1252"/>
    </location>
</feature>
<evidence type="ECO:0000256" key="5">
    <source>
        <dbReference type="ARBA" id="ARBA00023015"/>
    </source>
</evidence>
<evidence type="ECO:0000256" key="2">
    <source>
        <dbReference type="ARBA" id="ARBA00007601"/>
    </source>
</evidence>
<dbReference type="InterPro" id="IPR005542">
    <property type="entry name" value="PBX_PBC_dom"/>
</dbReference>
<dbReference type="InterPro" id="IPR036691">
    <property type="entry name" value="Endo/exonu/phosph_ase_sf"/>
</dbReference>
<reference evidence="16" key="1">
    <citation type="submission" date="2023-06" db="EMBL/GenBank/DDBJ databases">
        <title>Male Hemibagrus guttatus genome.</title>
        <authorList>
            <person name="Bian C."/>
        </authorList>
    </citation>
    <scope>NUCLEOTIDE SEQUENCE</scope>
    <source>
        <strain evidence="16">Male_cb2023</strain>
        <tissue evidence="16">Muscle</tissue>
    </source>
</reference>
<dbReference type="InterPro" id="IPR008422">
    <property type="entry name" value="KN_HD"/>
</dbReference>
<dbReference type="InterPro" id="IPR000477">
    <property type="entry name" value="RT_dom"/>
</dbReference>
<dbReference type="Pfam" id="PF09004">
    <property type="entry name" value="ALKBH8_N"/>
    <property type="match status" value="1"/>
</dbReference>
<feature type="DNA-binding region" description="Homeobox" evidence="10">
    <location>
        <begin position="377"/>
        <end position="439"/>
    </location>
</feature>
<protein>
    <recommendedName>
        <fullName evidence="4">ribonuclease H</fullName>
        <ecNumber evidence="4">3.1.26.4</ecNumber>
    </recommendedName>
</protein>
<evidence type="ECO:0000256" key="9">
    <source>
        <dbReference type="ARBA" id="ARBA00023242"/>
    </source>
</evidence>
<dbReference type="GO" id="GO:0003677">
    <property type="term" value="F:DNA binding"/>
    <property type="evidence" value="ECO:0007669"/>
    <property type="project" value="UniProtKB-UniRule"/>
</dbReference>
<dbReference type="Proteomes" id="UP001274896">
    <property type="component" value="Unassembled WGS sequence"/>
</dbReference>
<evidence type="ECO:0000259" key="14">
    <source>
        <dbReference type="PROSITE" id="PS50878"/>
    </source>
</evidence>
<organism evidence="16 17">
    <name type="scientific">Hemibagrus guttatus</name>
    <dbReference type="NCBI Taxonomy" id="175788"/>
    <lineage>
        <taxon>Eukaryota</taxon>
        <taxon>Metazoa</taxon>
        <taxon>Chordata</taxon>
        <taxon>Craniata</taxon>
        <taxon>Vertebrata</taxon>
        <taxon>Euteleostomi</taxon>
        <taxon>Actinopterygii</taxon>
        <taxon>Neopterygii</taxon>
        <taxon>Teleostei</taxon>
        <taxon>Ostariophysi</taxon>
        <taxon>Siluriformes</taxon>
        <taxon>Bagridae</taxon>
        <taxon>Hemibagrus</taxon>
    </lineage>
</organism>
<keyword evidence="6 10" id="KW-0238">DNA-binding</keyword>
<dbReference type="InterPro" id="IPR043128">
    <property type="entry name" value="Rev_trsase/Diguanyl_cyclase"/>
</dbReference>
<evidence type="ECO:0000256" key="7">
    <source>
        <dbReference type="ARBA" id="ARBA00023155"/>
    </source>
</evidence>
<evidence type="ECO:0000256" key="4">
    <source>
        <dbReference type="ARBA" id="ARBA00012180"/>
    </source>
</evidence>
<gene>
    <name evidence="16" type="ORF">QTP70_009042</name>
</gene>
<evidence type="ECO:0000256" key="1">
    <source>
        <dbReference type="ARBA" id="ARBA00004123"/>
    </source>
</evidence>
<comment type="caution">
    <text evidence="16">The sequence shown here is derived from an EMBL/GenBank/DDBJ whole genome shotgun (WGS) entry which is preliminary data.</text>
</comment>
<keyword evidence="17" id="KW-1185">Reference proteome</keyword>
<evidence type="ECO:0000313" key="17">
    <source>
        <dbReference type="Proteomes" id="UP001274896"/>
    </source>
</evidence>
<dbReference type="PROSITE" id="PS50071">
    <property type="entry name" value="HOMEOBOX_2"/>
    <property type="match status" value="1"/>
</dbReference>
<dbReference type="InterPro" id="IPR017970">
    <property type="entry name" value="Homeobox_CS"/>
</dbReference>
<name>A0AAE0R1B2_9TELE</name>
<dbReference type="InterPro" id="IPR001356">
    <property type="entry name" value="HD"/>
</dbReference>